<evidence type="ECO:0000313" key="1">
    <source>
        <dbReference type="EMBL" id="TGN99724.1"/>
    </source>
</evidence>
<comment type="caution">
    <text evidence="1">The sequence shown here is derived from an EMBL/GenBank/DDBJ whole genome shotgun (WGS) entry which is preliminary data.</text>
</comment>
<dbReference type="EMBL" id="JSZA02000397">
    <property type="protein sequence ID" value="TGN99724.1"/>
    <property type="molecule type" value="Genomic_DNA"/>
</dbReference>
<accession>A0A4E0RKU3</accession>
<organism evidence="1 2">
    <name type="scientific">Candidatus Thiomargarita nelsonii</name>
    <dbReference type="NCBI Taxonomy" id="1003181"/>
    <lineage>
        <taxon>Bacteria</taxon>
        <taxon>Pseudomonadati</taxon>
        <taxon>Pseudomonadota</taxon>
        <taxon>Gammaproteobacteria</taxon>
        <taxon>Thiotrichales</taxon>
        <taxon>Thiotrichaceae</taxon>
        <taxon>Thiomargarita</taxon>
    </lineage>
</organism>
<evidence type="ECO:0000313" key="2">
    <source>
        <dbReference type="Proteomes" id="UP000030428"/>
    </source>
</evidence>
<dbReference type="Proteomes" id="UP000030428">
    <property type="component" value="Unassembled WGS sequence"/>
</dbReference>
<keyword evidence="2" id="KW-1185">Reference proteome</keyword>
<gene>
    <name evidence="1" type="ORF">PN36_34820</name>
</gene>
<reference evidence="1 2" key="1">
    <citation type="journal article" date="2016" name="Front. Microbiol.">
        <title>Single-Cell (Meta-)Genomics of a Dimorphic Candidatus Thiomargarita nelsonii Reveals Genomic Plasticity.</title>
        <authorList>
            <person name="Flood B.E."/>
            <person name="Fliss P."/>
            <person name="Jones D.S."/>
            <person name="Dick G.J."/>
            <person name="Jain S."/>
            <person name="Kaster A.K."/>
            <person name="Winkel M."/>
            <person name="Mussmann M."/>
            <person name="Bailey J."/>
        </authorList>
    </citation>
    <scope>NUCLEOTIDE SEQUENCE [LARGE SCALE GENOMIC DNA]</scope>
    <source>
        <strain evidence="1">Hydrate Ridge</strain>
    </source>
</reference>
<proteinExistence type="predicted"/>
<name>A0A4E0RKU3_9GAMM</name>
<dbReference type="AlphaFoldDB" id="A0A4E0RKU3"/>
<protein>
    <submittedName>
        <fullName evidence="1">Uncharacterized protein</fullName>
    </submittedName>
</protein>
<sequence>MPYRIGQPQGIAPPRVGCPIRYGIDPTLAVSKGFRTYVSGDVTVYDNSGHLENMSFVFLPISDILVDVRIHGVKLLIYVKHPPEIKMYYIIFKILMISSKPSLKKF</sequence>